<keyword evidence="5" id="KW-1185">Reference proteome</keyword>
<evidence type="ECO:0000256" key="2">
    <source>
        <dbReference type="ARBA" id="ARBA00022723"/>
    </source>
</evidence>
<dbReference type="EMBL" id="LR778301">
    <property type="protein sequence ID" value="CAB1367677.1"/>
    <property type="molecule type" value="Genomic_DNA"/>
</dbReference>
<sequence>MRHTGTIAVSLILLLATITVEAANFERGRQVYQMRCIACHGPRGEGIMPQTPKFNMGERLDRPDLMLLQNVKMGGNGQPPFIGMVSDEELLDAIAYIRTLR</sequence>
<name>A0A6S6XUK6_9PROT</name>
<dbReference type="RefSeq" id="WP_145770599.1">
    <property type="nucleotide sequence ID" value="NZ_LR778301.1"/>
</dbReference>
<dbReference type="KEGG" id="doe:DENOEST_0512"/>
<dbReference type="PROSITE" id="PS51007">
    <property type="entry name" value="CYTC"/>
    <property type="match status" value="1"/>
</dbReference>
<dbReference type="GO" id="GO:0020037">
    <property type="term" value="F:heme binding"/>
    <property type="evidence" value="ECO:0007669"/>
    <property type="project" value="InterPro"/>
</dbReference>
<reference evidence="4 5" key="1">
    <citation type="submission" date="2020-03" db="EMBL/GenBank/DDBJ databases">
        <authorList>
            <consortium name="Genoscope - CEA"/>
            <person name="William W."/>
        </authorList>
    </citation>
    <scope>NUCLEOTIDE SEQUENCE [LARGE SCALE GENOMIC DNA]</scope>
    <source>
        <strain evidence="5">DSM 16959</strain>
    </source>
</reference>
<evidence type="ECO:0000313" key="5">
    <source>
        <dbReference type="Proteomes" id="UP000515733"/>
    </source>
</evidence>
<dbReference type="GO" id="GO:0046872">
    <property type="term" value="F:metal ion binding"/>
    <property type="evidence" value="ECO:0007669"/>
    <property type="project" value="UniProtKB-KW"/>
</dbReference>
<keyword evidence="3" id="KW-0408">Iron</keyword>
<organism evidence="4 5">
    <name type="scientific">Denitratisoma oestradiolicum</name>
    <dbReference type="NCBI Taxonomy" id="311182"/>
    <lineage>
        <taxon>Bacteria</taxon>
        <taxon>Pseudomonadati</taxon>
        <taxon>Pseudomonadota</taxon>
        <taxon>Betaproteobacteria</taxon>
        <taxon>Nitrosomonadales</taxon>
        <taxon>Sterolibacteriaceae</taxon>
        <taxon>Denitratisoma</taxon>
    </lineage>
</organism>
<dbReference type="Proteomes" id="UP000515733">
    <property type="component" value="Chromosome"/>
</dbReference>
<keyword evidence="2" id="KW-0479">Metal-binding</keyword>
<dbReference type="Gene3D" id="1.10.760.10">
    <property type="entry name" value="Cytochrome c-like domain"/>
    <property type="match status" value="1"/>
</dbReference>
<gene>
    <name evidence="4" type="ORF">DENOEST_0512</name>
</gene>
<dbReference type="InterPro" id="IPR036909">
    <property type="entry name" value="Cyt_c-like_dom_sf"/>
</dbReference>
<dbReference type="AlphaFoldDB" id="A0A6S6XUK6"/>
<protein>
    <submittedName>
        <fullName evidence="4">Cytochrome c, class I</fullName>
    </submittedName>
</protein>
<accession>A0A6S6XUK6</accession>
<evidence type="ECO:0000313" key="4">
    <source>
        <dbReference type="EMBL" id="CAB1367677.1"/>
    </source>
</evidence>
<evidence type="ECO:0000256" key="1">
    <source>
        <dbReference type="ARBA" id="ARBA00022617"/>
    </source>
</evidence>
<dbReference type="Pfam" id="PF13442">
    <property type="entry name" value="Cytochrome_CBB3"/>
    <property type="match status" value="1"/>
</dbReference>
<dbReference type="InterPro" id="IPR009056">
    <property type="entry name" value="Cyt_c-like_dom"/>
</dbReference>
<dbReference type="OrthoDB" id="9808312at2"/>
<dbReference type="SUPFAM" id="SSF46626">
    <property type="entry name" value="Cytochrome c"/>
    <property type="match status" value="1"/>
</dbReference>
<keyword evidence="1" id="KW-0349">Heme</keyword>
<dbReference type="GO" id="GO:0009055">
    <property type="term" value="F:electron transfer activity"/>
    <property type="evidence" value="ECO:0007669"/>
    <property type="project" value="InterPro"/>
</dbReference>
<proteinExistence type="predicted"/>
<evidence type="ECO:0000256" key="3">
    <source>
        <dbReference type="ARBA" id="ARBA00023004"/>
    </source>
</evidence>